<keyword evidence="3" id="KW-1185">Reference proteome</keyword>
<evidence type="ECO:0000313" key="2">
    <source>
        <dbReference type="EMBL" id="MEB4796088.1"/>
    </source>
</evidence>
<dbReference type="Pfam" id="PF13157">
    <property type="entry name" value="Enas"/>
    <property type="match status" value="1"/>
</dbReference>
<dbReference type="InterPro" id="IPR025055">
    <property type="entry name" value="Ena_core"/>
</dbReference>
<dbReference type="RefSeq" id="WP_127450211.1">
    <property type="nucleotide sequence ID" value="NZ_JAROBY010000033.1"/>
</dbReference>
<evidence type="ECO:0000259" key="1">
    <source>
        <dbReference type="Pfam" id="PF13157"/>
    </source>
</evidence>
<name>A0ABU6DEC4_9BACL</name>
<dbReference type="Proteomes" id="UP001355653">
    <property type="component" value="Unassembled WGS sequence"/>
</dbReference>
<accession>A0ABU6DEC4</accession>
<proteinExistence type="predicted"/>
<reference evidence="2 3" key="1">
    <citation type="submission" date="2023-03" db="EMBL/GenBank/DDBJ databases">
        <title>Bacillus Genome Sequencing.</title>
        <authorList>
            <person name="Dunlap C."/>
        </authorList>
    </citation>
    <scope>NUCLEOTIDE SEQUENCE [LARGE SCALE GENOMIC DNA]</scope>
    <source>
        <strain evidence="2 3">NRS-1351</strain>
    </source>
</reference>
<organism evidence="2 3">
    <name type="scientific">Paenibacillus chondroitinus</name>
    <dbReference type="NCBI Taxonomy" id="59842"/>
    <lineage>
        <taxon>Bacteria</taxon>
        <taxon>Bacillati</taxon>
        <taxon>Bacillota</taxon>
        <taxon>Bacilli</taxon>
        <taxon>Bacillales</taxon>
        <taxon>Paenibacillaceae</taxon>
        <taxon>Paenibacillus</taxon>
    </lineage>
</organism>
<sequence>MPGHIRCVRKSCKICRTKKFICRKRKAPPLQKRLVTDEICGSISQESNGESVQYWRTANTGRRLPFGTITVRNQSPHCTLTVKADTTGDGISDTTLFTLSELNQTKSITLGAVAGLEISASSSAEIKSVGQYSITAHYFYTIKKRKRPKKKITVVKPRPQIICDTPPKDEIYLVKEETEQITCTS</sequence>
<gene>
    <name evidence="2" type="ORF">P5G65_19475</name>
</gene>
<comment type="caution">
    <text evidence="2">The sequence shown here is derived from an EMBL/GenBank/DDBJ whole genome shotgun (WGS) entry which is preliminary data.</text>
</comment>
<protein>
    <recommendedName>
        <fullName evidence="1">Endospore appendages core domain-containing protein</fullName>
    </recommendedName>
</protein>
<dbReference type="EMBL" id="JAROBY010000033">
    <property type="protein sequence ID" value="MEB4796088.1"/>
    <property type="molecule type" value="Genomic_DNA"/>
</dbReference>
<evidence type="ECO:0000313" key="3">
    <source>
        <dbReference type="Proteomes" id="UP001355653"/>
    </source>
</evidence>
<feature type="domain" description="Endospore appendages core" evidence="1">
    <location>
        <begin position="28"/>
        <end position="138"/>
    </location>
</feature>